<accession>A0A6M3IN57</accession>
<dbReference type="EMBL" id="MT141335">
    <property type="protein sequence ID" value="QJA58681.1"/>
    <property type="molecule type" value="Genomic_DNA"/>
</dbReference>
<name>A0A6M3IN57_9ZZZZ</name>
<sequence>MAFTANKDVSIGDATKETDHDNLSADQDWIQANADVDHDFDVTAAEGAAGDHRLSIAAPQHINVDNGSTVWSAGMWNSADTRWFHLGNTADVASFTRADADFYWVIGNILDVPLS</sequence>
<dbReference type="AlphaFoldDB" id="A0A6M3IN57"/>
<gene>
    <name evidence="1" type="ORF">MM415B01418_0005</name>
</gene>
<protein>
    <submittedName>
        <fullName evidence="1">Uncharacterized protein</fullName>
    </submittedName>
</protein>
<organism evidence="1">
    <name type="scientific">viral metagenome</name>
    <dbReference type="NCBI Taxonomy" id="1070528"/>
    <lineage>
        <taxon>unclassified sequences</taxon>
        <taxon>metagenomes</taxon>
        <taxon>organismal metagenomes</taxon>
    </lineage>
</organism>
<reference evidence="1" key="1">
    <citation type="submission" date="2020-03" db="EMBL/GenBank/DDBJ databases">
        <title>The deep terrestrial virosphere.</title>
        <authorList>
            <person name="Holmfeldt K."/>
            <person name="Nilsson E."/>
            <person name="Simone D."/>
            <person name="Lopez-Fernandez M."/>
            <person name="Wu X."/>
            <person name="de Brujin I."/>
            <person name="Lundin D."/>
            <person name="Andersson A."/>
            <person name="Bertilsson S."/>
            <person name="Dopson M."/>
        </authorList>
    </citation>
    <scope>NUCLEOTIDE SEQUENCE</scope>
    <source>
        <strain evidence="1">MM415B01418</strain>
    </source>
</reference>
<proteinExistence type="predicted"/>
<evidence type="ECO:0000313" key="1">
    <source>
        <dbReference type="EMBL" id="QJA58681.1"/>
    </source>
</evidence>